<accession>A0A4Q7AJE1</accession>
<dbReference type="AlphaFoldDB" id="A0A4Q7AJE1"/>
<evidence type="ECO:0000313" key="3">
    <source>
        <dbReference type="Proteomes" id="UP000293863"/>
    </source>
</evidence>
<comment type="caution">
    <text evidence="2">The sequence shown here is derived from an EMBL/GenBank/DDBJ whole genome shotgun (WGS) entry which is preliminary data.</text>
</comment>
<keyword evidence="1" id="KW-1133">Transmembrane helix</keyword>
<keyword evidence="1" id="KW-0812">Transmembrane</keyword>
<feature type="transmembrane region" description="Helical" evidence="1">
    <location>
        <begin position="30"/>
        <end position="57"/>
    </location>
</feature>
<evidence type="ECO:0000256" key="1">
    <source>
        <dbReference type="SAM" id="Phobius"/>
    </source>
</evidence>
<sequence length="75" mass="9026">MAHVISQKIKMCKKCGYSTLHQKNSKQMSWIMHIFLFCITLTFWFWVWVLLFIWHAFAKSTTALFNNWHCSQCGH</sequence>
<keyword evidence="1" id="KW-0472">Membrane</keyword>
<protein>
    <submittedName>
        <fullName evidence="2">Uncharacterized protein</fullName>
    </submittedName>
</protein>
<organism evidence="2 3">
    <name type="scientific">Acinetobacter wuhouensis</name>
    <dbReference type="NCBI Taxonomy" id="1879050"/>
    <lineage>
        <taxon>Bacteria</taxon>
        <taxon>Pseudomonadati</taxon>
        <taxon>Pseudomonadota</taxon>
        <taxon>Gammaproteobacteria</taxon>
        <taxon>Moraxellales</taxon>
        <taxon>Moraxellaceae</taxon>
        <taxon>Acinetobacter</taxon>
    </lineage>
</organism>
<reference evidence="2 3" key="1">
    <citation type="submission" date="2019-02" db="EMBL/GenBank/DDBJ databases">
        <title>The Batch Genome Submission of Acinetobacter spp. strains.</title>
        <authorList>
            <person name="Qin J."/>
            <person name="Hu Y."/>
            <person name="Ye H."/>
            <person name="Wei L."/>
            <person name="Feng Y."/>
            <person name="Zong Z."/>
        </authorList>
    </citation>
    <scope>NUCLEOTIDE SEQUENCE [LARGE SCALE GENOMIC DNA]</scope>
    <source>
        <strain evidence="2 3">WCHAW060049</strain>
    </source>
</reference>
<name>A0A4Q7AJE1_9GAMM</name>
<dbReference type="EMBL" id="SGSQ01000036">
    <property type="protein sequence ID" value="RZG43306.1"/>
    <property type="molecule type" value="Genomic_DNA"/>
</dbReference>
<evidence type="ECO:0000313" key="2">
    <source>
        <dbReference type="EMBL" id="RZG43306.1"/>
    </source>
</evidence>
<proteinExistence type="predicted"/>
<gene>
    <name evidence="2" type="ORF">EXU28_17565</name>
</gene>
<keyword evidence="3" id="KW-1185">Reference proteome</keyword>
<dbReference type="Proteomes" id="UP000293863">
    <property type="component" value="Unassembled WGS sequence"/>
</dbReference>